<dbReference type="STRING" id="35128.B8BPW8"/>
<evidence type="ECO:0000256" key="2">
    <source>
        <dbReference type="ARBA" id="ARBA00022946"/>
    </source>
</evidence>
<organism evidence="4 5">
    <name type="scientific">Thalassiosira pseudonana</name>
    <name type="common">Marine diatom</name>
    <name type="synonym">Cyclotella nana</name>
    <dbReference type="NCBI Taxonomy" id="35128"/>
    <lineage>
        <taxon>Eukaryota</taxon>
        <taxon>Sar</taxon>
        <taxon>Stramenopiles</taxon>
        <taxon>Ochrophyta</taxon>
        <taxon>Bacillariophyta</taxon>
        <taxon>Coscinodiscophyceae</taxon>
        <taxon>Thalassiosirophycidae</taxon>
        <taxon>Thalassiosirales</taxon>
        <taxon>Thalassiosiraceae</taxon>
        <taxon>Thalassiosira</taxon>
    </lineage>
</organism>
<evidence type="ECO:0000313" key="4">
    <source>
        <dbReference type="EMBL" id="EED95683.1"/>
    </source>
</evidence>
<dbReference type="SMART" id="SM00733">
    <property type="entry name" value="Mterf"/>
    <property type="match status" value="16"/>
</dbReference>
<dbReference type="RefSeq" id="XP_002286042.1">
    <property type="nucleotide sequence ID" value="XM_002286006.1"/>
</dbReference>
<dbReference type="HOGENOM" id="CLU_230565_0_0_1"/>
<name>B8BPW8_THAPS</name>
<dbReference type="EMBL" id="CM000638">
    <property type="protein sequence ID" value="EED95683.1"/>
    <property type="molecule type" value="Genomic_DNA"/>
</dbReference>
<dbReference type="InterPro" id="IPR038538">
    <property type="entry name" value="MTERF_sf"/>
</dbReference>
<evidence type="ECO:0000256" key="1">
    <source>
        <dbReference type="ARBA" id="ARBA00007692"/>
    </source>
</evidence>
<reference evidence="4 5" key="1">
    <citation type="journal article" date="2004" name="Science">
        <title>The genome of the diatom Thalassiosira pseudonana: ecology, evolution, and metabolism.</title>
        <authorList>
            <person name="Armbrust E.V."/>
            <person name="Berges J.A."/>
            <person name="Bowler C."/>
            <person name="Green B.R."/>
            <person name="Martinez D."/>
            <person name="Putnam N.H."/>
            <person name="Zhou S."/>
            <person name="Allen A.E."/>
            <person name="Apt K.E."/>
            <person name="Bechner M."/>
            <person name="Brzezinski M.A."/>
            <person name="Chaal B.K."/>
            <person name="Chiovitti A."/>
            <person name="Davis A.K."/>
            <person name="Demarest M.S."/>
            <person name="Detter J.C."/>
            <person name="Glavina T."/>
            <person name="Goodstein D."/>
            <person name="Hadi M.Z."/>
            <person name="Hellsten U."/>
            <person name="Hildebrand M."/>
            <person name="Jenkins B.D."/>
            <person name="Jurka J."/>
            <person name="Kapitonov V.V."/>
            <person name="Kroger N."/>
            <person name="Lau W.W."/>
            <person name="Lane T.W."/>
            <person name="Larimer F.W."/>
            <person name="Lippmeier J.C."/>
            <person name="Lucas S."/>
            <person name="Medina M."/>
            <person name="Montsant A."/>
            <person name="Obornik M."/>
            <person name="Parker M.S."/>
            <person name="Palenik B."/>
            <person name="Pazour G.J."/>
            <person name="Richardson P.M."/>
            <person name="Rynearson T.A."/>
            <person name="Saito M.A."/>
            <person name="Schwartz D.C."/>
            <person name="Thamatrakoln K."/>
            <person name="Valentin K."/>
            <person name="Vardi A."/>
            <person name="Wilkerson F.P."/>
            <person name="Rokhsar D.S."/>
        </authorList>
    </citation>
    <scope>NUCLEOTIDE SEQUENCE [LARGE SCALE GENOMIC DNA]</scope>
    <source>
        <strain evidence="4 5">CCMP1335</strain>
    </source>
</reference>
<feature type="compositionally biased region" description="Low complexity" evidence="3">
    <location>
        <begin position="100"/>
        <end position="118"/>
    </location>
</feature>
<comment type="similarity">
    <text evidence="1">Belongs to the mTERF family.</text>
</comment>
<dbReference type="PANTHER" id="PTHR13068:SF151">
    <property type="entry name" value="TRANSCRIPTION TERMINATION FACTOR MTERF9, CHLOROPLASTIC"/>
    <property type="match status" value="1"/>
</dbReference>
<dbReference type="Pfam" id="PF02536">
    <property type="entry name" value="mTERF"/>
    <property type="match status" value="5"/>
</dbReference>
<proteinExistence type="inferred from homology"/>
<dbReference type="KEGG" id="tps:THAPSDRAFT_1075"/>
<dbReference type="GO" id="GO:0003676">
    <property type="term" value="F:nucleic acid binding"/>
    <property type="evidence" value="ECO:0007669"/>
    <property type="project" value="InterPro"/>
</dbReference>
<feature type="compositionally biased region" description="Polar residues" evidence="3">
    <location>
        <begin position="250"/>
        <end position="259"/>
    </location>
</feature>
<keyword evidence="5" id="KW-1185">Reference proteome</keyword>
<feature type="region of interest" description="Disordered" evidence="3">
    <location>
        <begin position="234"/>
        <end position="268"/>
    </location>
</feature>
<feature type="compositionally biased region" description="Acidic residues" evidence="3">
    <location>
        <begin position="75"/>
        <end position="86"/>
    </location>
</feature>
<dbReference type="Gene3D" id="1.25.70.10">
    <property type="entry name" value="Transcription termination factor 3, mitochondrial"/>
    <property type="match status" value="5"/>
</dbReference>
<evidence type="ECO:0000313" key="5">
    <source>
        <dbReference type="Proteomes" id="UP000001449"/>
    </source>
</evidence>
<feature type="compositionally biased region" description="Basic residues" evidence="3">
    <location>
        <begin position="1"/>
        <end position="11"/>
    </location>
</feature>
<accession>B8BPW8</accession>
<dbReference type="GeneID" id="7449755"/>
<dbReference type="InterPro" id="IPR003690">
    <property type="entry name" value="MTERF"/>
</dbReference>
<sequence length="2259" mass="254686">MFNVSRKKKGGAVKLQTTTSSDEDDTKIDGDGAFSGGGGANVIDKAAKDERRRKKGEIKKKKHSSKKTVGMLSFDPEDGAADDDDNDAKKKRKKRRSNKSKSSSSGLGYGGSISMMSMSEDDGSNHEHQSRREEEEPGEGMSGSNYDTTALEKLKLEQKLRLGNKKSITAATTRSTKESVMDVDTATTAKEEEEEFISLSGNNTKTRKQLSSIEAIPIVLTGDEAMAFAQDEEKEPEFDHGLEAPPSVKPTATTVNANKAESEMPDVEMEEGNRQWEDNMARRAGVLPPKSSSSKQHYMNESTETNLSSLSQIKSSLLPTITNLQNISSDLETALHRHESTLTTTKEELTKYQTTLEAHGEALEYYQVLREDLATWMGALRELKGMVDLATDAQLRLGREISMRRVERYWEWGEDVADVLERNGLLDRRIGGKEGAKEEAVAQVDEFGRDMSSMATMARTKRWERRRQNCLQRLEGDKDSSLSKVLSCTNDDNIMSNEYEEWKQRKEAACEGVGIIPNLVKDDYCSIINLHSLFLDWKEKYPDDYKSCYAEMTLVNMISVLVELELCEKWNDDAIDSALGSGGCQSAIELSSCSWFRDLRNAASDFQLQVTQRCITTPLIAFLSLDELMDEDRNSDTHQYGIYDPLSVTQTEWICSLFSSLLQYLATSTKDEHKPTAEKIATSLLSFLKQWVDKMTVPIIKTDNVAFASGRFANNKDNLSGYDGETSDAIAFAIYTQAKELCTLTSNIIGHWYPMLIETIHSSNQENIASLVQFVLMEIISLRLLPITQTLKVVGRSEDQIFADLPKQLIGEVLNVVTDAGLLIKDEFMIIFAEQVTVKTSLRRAPRVHLQYSITTSDDHGKEPSPCIMASYISRRIVAVPTISHASVSTSSAGLGAVVERRQRYPLFAIPPKDVNNNAFIEDESTDDKLQVDGITIPSLTPDIAYYYLQNTIGLSEEIMWKITLEAGSLLGMTPTNLENKVSLLRRTMNLSDEDVRVILAKQPAILHYSAERNLAPTILFLVRALDLSKAELRRMVMECPSILGYSLGNLKQKILFFMNTLGYYQGEESGKDRARELLVGTPKLLTAAVDTGLLPRMTFLRNEIQFSLEELRELYEKNPKLLLYSLDGNLREKIVFFFILQLQMEPKHVRKILLSYPQVMDYNLDNHMKPIAEYFMSDLDFSAVELRSIILKFPRLFTHSLVKIKHVVGFLRYELALDGQQVKRVVFQAPQILGLDTEGTLAEKVNFLRHGLELTEAELGTVLSKMPTLLCLGVSTNLMPKLEYLDEALAIAGSAHAVKDAVLKQPTLLGYSLDKRIRPRMEQLIAAGVNPTKITVGISMPEESFQEWLSSSQAKAFARGIVSEWNSTVAGFLCESLGFNDEDIQQLSTKLPHFIDWKVPTLRSRVHYLQDELSVEKDEFKKVLLAHPNLLDVSPEHGISDRLSQLQIAGIPLRDNIESLSWSKRKFVKWLLPKLQYSRSDIAFVQKKLGMSDAETAILLTKVPELEYKGNRRAVRDKLTYLIREFSNSTSDVRMLLLANPTTVNLSLSRTLKPRMKKMRMAGRITDPQTVATLLSMTNESFDVWWLPLKNKRTLTVLKKKYPVPITFLRTTLELKHKELDDLLLQIPEESLSSGNLMEVANMLFSVAKNSVERVKAVILEQPQLLSFTLKELDERTNARMESLHAIDAWAIDRVSVITMPDIAFERILSTKRVAYEKRVREKRARVVLSEVLNMSDDDVELILAHTNRVGVDDPDHVLLPKLKYLLSEFNGQKDDTAACLVSSPMILDYPLDEWIKPRMDMLRVAGVPPDVIRSAVSLTDTDIQLREELLIQLNLTDAELNQIAPLKTWLGDRRFRRSIGPTTKYLAAQLMNSASELKHIFLEDPAILTLSLNKQIKPRMKQLLEEGCHPREISSIVHLSQRKADEYLLRHHFCNSLGFTSEETSVIFDTAINTRQSPIELRVKVDYLLSEVFGGSNELLKLYLLQNQAILRPSLEGTIKPRVETLNSLQRLGMKYSPTDVADLISKSKHAYDKDMIPTMNNWYPTVGDKRAERTLTSGEDGIESVIRSALHEFVPSFVFAYSDDMNRDNARQHFALNEAGAFSVRPQFSSPRPRISLVDRSCRPSTTSSLQAATVGSGSSSHGNNSANNRRGRTLTLNEQLELETIRTELIQKYITLGHTEDYAEKEVDYFLEDEERSRQYVEMRRVAMARGNDLGIEMFVQFGLAFGVGMMGSWLIHSWDAYQASNPGGGLPWLS</sequence>
<dbReference type="InParanoid" id="B8BPW8"/>
<feature type="compositionally biased region" description="Basic and acidic residues" evidence="3">
    <location>
        <begin position="123"/>
        <end position="134"/>
    </location>
</feature>
<keyword evidence="2" id="KW-0809">Transit peptide</keyword>
<dbReference type="PaxDb" id="35128-Thaps1075"/>
<feature type="compositionally biased region" description="Basic residues" evidence="3">
    <location>
        <begin position="89"/>
        <end position="99"/>
    </location>
</feature>
<dbReference type="Proteomes" id="UP000001449">
    <property type="component" value="Chromosome 1"/>
</dbReference>
<feature type="region of interest" description="Disordered" evidence="3">
    <location>
        <begin position="1"/>
        <end position="151"/>
    </location>
</feature>
<gene>
    <name evidence="4" type="ORF">THAPSDRAFT_1075</name>
</gene>
<feature type="compositionally biased region" description="Low complexity" evidence="3">
    <location>
        <begin position="2139"/>
        <end position="2155"/>
    </location>
</feature>
<dbReference type="eggNOG" id="KOG1267">
    <property type="taxonomic scope" value="Eukaryota"/>
</dbReference>
<dbReference type="PANTHER" id="PTHR13068">
    <property type="entry name" value="CGI-12 PROTEIN-RELATED"/>
    <property type="match status" value="1"/>
</dbReference>
<protein>
    <submittedName>
        <fullName evidence="4">Uncharacterized protein</fullName>
    </submittedName>
</protein>
<feature type="region of interest" description="Disordered" evidence="3">
    <location>
        <begin position="2116"/>
        <end position="2155"/>
    </location>
</feature>
<feature type="compositionally biased region" description="Basic residues" evidence="3">
    <location>
        <begin position="51"/>
        <end position="66"/>
    </location>
</feature>
<evidence type="ECO:0000256" key="3">
    <source>
        <dbReference type="SAM" id="MobiDB-lite"/>
    </source>
</evidence>
<feature type="compositionally biased region" description="Polar residues" evidence="3">
    <location>
        <begin position="2126"/>
        <end position="2137"/>
    </location>
</feature>
<reference evidence="4 5" key="2">
    <citation type="journal article" date="2008" name="Nature">
        <title>The Phaeodactylum genome reveals the evolutionary history of diatom genomes.</title>
        <authorList>
            <person name="Bowler C."/>
            <person name="Allen A.E."/>
            <person name="Badger J.H."/>
            <person name="Grimwood J."/>
            <person name="Jabbari K."/>
            <person name="Kuo A."/>
            <person name="Maheswari U."/>
            <person name="Martens C."/>
            <person name="Maumus F."/>
            <person name="Otillar R.P."/>
            <person name="Rayko E."/>
            <person name="Salamov A."/>
            <person name="Vandepoele K."/>
            <person name="Beszteri B."/>
            <person name="Gruber A."/>
            <person name="Heijde M."/>
            <person name="Katinka M."/>
            <person name="Mock T."/>
            <person name="Valentin K."/>
            <person name="Verret F."/>
            <person name="Berges J.A."/>
            <person name="Brownlee C."/>
            <person name="Cadoret J.P."/>
            <person name="Chiovitti A."/>
            <person name="Choi C.J."/>
            <person name="Coesel S."/>
            <person name="De Martino A."/>
            <person name="Detter J.C."/>
            <person name="Durkin C."/>
            <person name="Falciatore A."/>
            <person name="Fournet J."/>
            <person name="Haruta M."/>
            <person name="Huysman M.J."/>
            <person name="Jenkins B.D."/>
            <person name="Jiroutova K."/>
            <person name="Jorgensen R.E."/>
            <person name="Joubert Y."/>
            <person name="Kaplan A."/>
            <person name="Kroger N."/>
            <person name="Kroth P.G."/>
            <person name="La Roche J."/>
            <person name="Lindquist E."/>
            <person name="Lommer M."/>
            <person name="Martin-Jezequel V."/>
            <person name="Lopez P.J."/>
            <person name="Lucas S."/>
            <person name="Mangogna M."/>
            <person name="McGinnis K."/>
            <person name="Medlin L.K."/>
            <person name="Montsant A."/>
            <person name="Oudot-Le Secq M.P."/>
            <person name="Napoli C."/>
            <person name="Obornik M."/>
            <person name="Parker M.S."/>
            <person name="Petit J.L."/>
            <person name="Porcel B.M."/>
            <person name="Poulsen N."/>
            <person name="Robison M."/>
            <person name="Rychlewski L."/>
            <person name="Rynearson T.A."/>
            <person name="Schmutz J."/>
            <person name="Shapiro H."/>
            <person name="Siaut M."/>
            <person name="Stanley M."/>
            <person name="Sussman M.R."/>
            <person name="Taylor A.R."/>
            <person name="Vardi A."/>
            <person name="von Dassow P."/>
            <person name="Vyverman W."/>
            <person name="Willis A."/>
            <person name="Wyrwicz L.S."/>
            <person name="Rokhsar D.S."/>
            <person name="Weissenbach J."/>
            <person name="Armbrust E.V."/>
            <person name="Green B.R."/>
            <person name="Van de Peer Y."/>
            <person name="Grigoriev I.V."/>
        </authorList>
    </citation>
    <scope>NUCLEOTIDE SEQUENCE [LARGE SCALE GENOMIC DNA]</scope>
    <source>
        <strain evidence="4 5">CCMP1335</strain>
    </source>
</reference>